<evidence type="ECO:0000259" key="1">
    <source>
        <dbReference type="Pfam" id="PF03992"/>
    </source>
</evidence>
<name>A0AAE3NU53_9BACT</name>
<dbReference type="Gene3D" id="3.30.70.100">
    <property type="match status" value="1"/>
</dbReference>
<dbReference type="RefSeq" id="WP_321534712.1">
    <property type="nucleotide sequence ID" value="NZ_JARGDL010000002.1"/>
</dbReference>
<feature type="domain" description="ABM" evidence="1">
    <location>
        <begin position="7"/>
        <end position="69"/>
    </location>
</feature>
<evidence type="ECO:0000313" key="2">
    <source>
        <dbReference type="EMBL" id="MDF1610946.1"/>
    </source>
</evidence>
<reference evidence="2" key="1">
    <citation type="submission" date="2023-03" db="EMBL/GenBank/DDBJ databases">
        <title>Stygiobacter electus gen. nov., sp. nov., facultatively anaerobic thermotolerant bacterium of the class Ignavibacteria from a well of Yessentuki mineral water deposit.</title>
        <authorList>
            <person name="Podosokorskaya O.A."/>
            <person name="Elcheninov A.G."/>
            <person name="Petrova N.F."/>
            <person name="Zavarzina D.G."/>
            <person name="Kublanov I.V."/>
            <person name="Merkel A.Y."/>
        </authorList>
    </citation>
    <scope>NUCLEOTIDE SEQUENCE</scope>
    <source>
        <strain evidence="2">09-Me</strain>
    </source>
</reference>
<protein>
    <submittedName>
        <fullName evidence="2">MFS transporter</fullName>
    </submittedName>
</protein>
<accession>A0AAE3NU53</accession>
<dbReference type="SUPFAM" id="SSF54909">
    <property type="entry name" value="Dimeric alpha+beta barrel"/>
    <property type="match status" value="1"/>
</dbReference>
<comment type="caution">
    <text evidence="2">The sequence shown here is derived from an EMBL/GenBank/DDBJ whole genome shotgun (WGS) entry which is preliminary data.</text>
</comment>
<proteinExistence type="predicted"/>
<gene>
    <name evidence="2" type="ORF">P0M35_02185</name>
</gene>
<dbReference type="EMBL" id="JARGDL010000002">
    <property type="protein sequence ID" value="MDF1610946.1"/>
    <property type="molecule type" value="Genomic_DNA"/>
</dbReference>
<sequence length="101" mass="12229">MGKVIFSIRYTIYPERRQDYLDVVRELKNLVKSEGLENYSVYEQKNKPNCFEEIYLFKNQEAYDNFEETTDERIDILMTKLSDMIKEQSTQYTTLYEVNNL</sequence>
<organism evidence="2 3">
    <name type="scientific">Stygiobacter electus</name>
    <dbReference type="NCBI Taxonomy" id="3032292"/>
    <lineage>
        <taxon>Bacteria</taxon>
        <taxon>Pseudomonadati</taxon>
        <taxon>Ignavibacteriota</taxon>
        <taxon>Ignavibacteria</taxon>
        <taxon>Ignavibacteriales</taxon>
        <taxon>Melioribacteraceae</taxon>
        <taxon>Stygiobacter</taxon>
    </lineage>
</organism>
<dbReference type="InterPro" id="IPR011008">
    <property type="entry name" value="Dimeric_a/b-barrel"/>
</dbReference>
<dbReference type="Proteomes" id="UP001221302">
    <property type="component" value="Unassembled WGS sequence"/>
</dbReference>
<dbReference type="AlphaFoldDB" id="A0AAE3NU53"/>
<keyword evidence="3" id="KW-1185">Reference proteome</keyword>
<dbReference type="InterPro" id="IPR007138">
    <property type="entry name" value="ABM_dom"/>
</dbReference>
<dbReference type="Pfam" id="PF03992">
    <property type="entry name" value="ABM"/>
    <property type="match status" value="1"/>
</dbReference>
<evidence type="ECO:0000313" key="3">
    <source>
        <dbReference type="Proteomes" id="UP001221302"/>
    </source>
</evidence>